<keyword evidence="3" id="KW-1185">Reference proteome</keyword>
<dbReference type="EMBL" id="JARXHW010000107">
    <property type="protein sequence ID" value="MDQ8209660.1"/>
    <property type="molecule type" value="Genomic_DNA"/>
</dbReference>
<dbReference type="Proteomes" id="UP001225316">
    <property type="component" value="Unassembled WGS sequence"/>
</dbReference>
<protein>
    <recommendedName>
        <fullName evidence="4">Cyclophilin-like domain-containing protein</fullName>
    </recommendedName>
</protein>
<evidence type="ECO:0000313" key="3">
    <source>
        <dbReference type="Proteomes" id="UP001225316"/>
    </source>
</evidence>
<gene>
    <name evidence="2" type="ORF">QEH52_19230</name>
</gene>
<organism evidence="2 3">
    <name type="scientific">Thalassobacterium maritimum</name>
    <dbReference type="NCBI Taxonomy" id="3041265"/>
    <lineage>
        <taxon>Bacteria</taxon>
        <taxon>Pseudomonadati</taxon>
        <taxon>Verrucomicrobiota</taxon>
        <taxon>Opitutia</taxon>
        <taxon>Puniceicoccales</taxon>
        <taxon>Coraliomargaritaceae</taxon>
        <taxon>Thalassobacterium</taxon>
    </lineage>
</organism>
<feature type="signal peptide" evidence="1">
    <location>
        <begin position="1"/>
        <end position="19"/>
    </location>
</feature>
<proteinExistence type="predicted"/>
<sequence>MKIASALIALIAITSTLSADTELESDFEKRVVEVIESRDFGRLHEVLRIEGNSRMKLMMGSSTFERAMLLGYTKIEVKKIERDSPYWPKQSVIDGSTYVIDEKEDYWTFSILYEEPKHPIIGLSKGSTTILAEYDGHLYVAAVNKQETIKAE</sequence>
<evidence type="ECO:0000313" key="2">
    <source>
        <dbReference type="EMBL" id="MDQ8209660.1"/>
    </source>
</evidence>
<keyword evidence="1" id="KW-0732">Signal</keyword>
<feature type="chain" id="PRO_5046117244" description="Cyclophilin-like domain-containing protein" evidence="1">
    <location>
        <begin position="20"/>
        <end position="152"/>
    </location>
</feature>
<evidence type="ECO:0000256" key="1">
    <source>
        <dbReference type="SAM" id="SignalP"/>
    </source>
</evidence>
<reference evidence="2 3" key="1">
    <citation type="submission" date="2023-04" db="EMBL/GenBank/DDBJ databases">
        <title>A novel bacteria isolated from coastal sediment.</title>
        <authorList>
            <person name="Liu X.-J."/>
            <person name="Du Z.-J."/>
        </authorList>
    </citation>
    <scope>NUCLEOTIDE SEQUENCE [LARGE SCALE GENOMIC DNA]</scope>
    <source>
        <strain evidence="2 3">SDUM461003</strain>
    </source>
</reference>
<evidence type="ECO:0008006" key="4">
    <source>
        <dbReference type="Google" id="ProtNLM"/>
    </source>
</evidence>
<comment type="caution">
    <text evidence="2">The sequence shown here is derived from an EMBL/GenBank/DDBJ whole genome shotgun (WGS) entry which is preliminary data.</text>
</comment>
<dbReference type="RefSeq" id="WP_308952578.1">
    <property type="nucleotide sequence ID" value="NZ_JARXHW010000107.1"/>
</dbReference>
<accession>A0ABU1B252</accession>
<name>A0ABU1B252_9BACT</name>